<reference evidence="2 3" key="1">
    <citation type="journal article" date="2020" name="Nature">
        <title>Six reference-quality genomes reveal evolution of bat adaptations.</title>
        <authorList>
            <person name="Jebb D."/>
            <person name="Huang Z."/>
            <person name="Pippel M."/>
            <person name="Hughes G.M."/>
            <person name="Lavrichenko K."/>
            <person name="Devanna P."/>
            <person name="Winkler S."/>
            <person name="Jermiin L.S."/>
            <person name="Skirmuntt E.C."/>
            <person name="Katzourakis A."/>
            <person name="Burkitt-Gray L."/>
            <person name="Ray D.A."/>
            <person name="Sullivan K.A.M."/>
            <person name="Roscito J.G."/>
            <person name="Kirilenko B.M."/>
            <person name="Davalos L.M."/>
            <person name="Corthals A.P."/>
            <person name="Power M.L."/>
            <person name="Jones G."/>
            <person name="Ransome R.D."/>
            <person name="Dechmann D.K.N."/>
            <person name="Locatelli A.G."/>
            <person name="Puechmaille S.J."/>
            <person name="Fedrigo O."/>
            <person name="Jarvis E.D."/>
            <person name="Hiller M."/>
            <person name="Vernes S.C."/>
            <person name="Myers E.W."/>
            <person name="Teeling E.C."/>
        </authorList>
    </citation>
    <scope>NUCLEOTIDE SEQUENCE [LARGE SCALE GENOMIC DNA]</scope>
    <source>
        <strain evidence="2">MMolMol1</strain>
        <tissue evidence="2">Muscle</tissue>
    </source>
</reference>
<dbReference type="InParanoid" id="A0A7J8HHI9"/>
<evidence type="ECO:0000313" key="3">
    <source>
        <dbReference type="Proteomes" id="UP000550707"/>
    </source>
</evidence>
<proteinExistence type="predicted"/>
<sequence>MSFYADCACLSSSRPSRQPLSQVKPAVTSAEARPVAWLVRQCQQGFSPFVPLIRPSWNPRALVTVPAITSPSVPQHLLIKLSKRRTLGVLRKAWSEAISSTPNPPLPSPVRHGQAAHQEPQQRVGL</sequence>
<protein>
    <submittedName>
        <fullName evidence="2">Uncharacterized protein</fullName>
    </submittedName>
</protein>
<feature type="region of interest" description="Disordered" evidence="1">
    <location>
        <begin position="98"/>
        <end position="126"/>
    </location>
</feature>
<accession>A0A7J8HHI9</accession>
<evidence type="ECO:0000256" key="1">
    <source>
        <dbReference type="SAM" id="MobiDB-lite"/>
    </source>
</evidence>
<name>A0A7J8HHI9_MOLMO</name>
<gene>
    <name evidence="2" type="ORF">HJG59_010974</name>
</gene>
<comment type="caution">
    <text evidence="2">The sequence shown here is derived from an EMBL/GenBank/DDBJ whole genome shotgun (WGS) entry which is preliminary data.</text>
</comment>
<organism evidence="2 3">
    <name type="scientific">Molossus molossus</name>
    <name type="common">Pallas' mastiff bat</name>
    <name type="synonym">Vespertilio molossus</name>
    <dbReference type="NCBI Taxonomy" id="27622"/>
    <lineage>
        <taxon>Eukaryota</taxon>
        <taxon>Metazoa</taxon>
        <taxon>Chordata</taxon>
        <taxon>Craniata</taxon>
        <taxon>Vertebrata</taxon>
        <taxon>Euteleostomi</taxon>
        <taxon>Mammalia</taxon>
        <taxon>Eutheria</taxon>
        <taxon>Laurasiatheria</taxon>
        <taxon>Chiroptera</taxon>
        <taxon>Yangochiroptera</taxon>
        <taxon>Molossidae</taxon>
        <taxon>Molossus</taxon>
    </lineage>
</organism>
<dbReference type="Proteomes" id="UP000550707">
    <property type="component" value="Unassembled WGS sequence"/>
</dbReference>
<keyword evidence="3" id="KW-1185">Reference proteome</keyword>
<dbReference type="EMBL" id="JACASF010000006">
    <property type="protein sequence ID" value="KAF6471588.1"/>
    <property type="molecule type" value="Genomic_DNA"/>
</dbReference>
<dbReference type="AlphaFoldDB" id="A0A7J8HHI9"/>
<evidence type="ECO:0000313" key="2">
    <source>
        <dbReference type="EMBL" id="KAF6471588.1"/>
    </source>
</evidence>